<dbReference type="Gene3D" id="1.10.10.10">
    <property type="entry name" value="Winged helix-like DNA-binding domain superfamily/Winged helix DNA-binding domain"/>
    <property type="match status" value="1"/>
</dbReference>
<accession>A0ABT1RUJ4</accession>
<name>A0ABT1RUJ4_9FIRM</name>
<dbReference type="CDD" id="cd23763">
    <property type="entry name" value="ASKHA_ATPase_ROK"/>
    <property type="match status" value="1"/>
</dbReference>
<keyword evidence="3" id="KW-0859">Xylose metabolism</keyword>
<sequence>MKSYVSSHLKDMNRRNVYKLLCGMEETSKSELAHITGISPPTVMKIVQFLAERELVLEVGEGESPLGRKPQMLRLNKNRYYSIGVIHEGDYLKVGISNLKNEVLTLKKVRVQADFDQVMGETLFQVINELLVGSDIQLSNVLGIGLGIPGTYDVKREKVIMAPLIGLTQETGISDVIRKVESYYGKPVYVDNDLNMEVMGEFLSLGLTEENDLIYLSFGTGIGSGVILNGKLRRGKNYMCGEVGYMAFLDDYVADAHHAGWLESRINLNALREKFGFAQDGSIPEESREAIIEYVAVSGALCINNMMMCYDCDNISLGGELFDLLGDGLFHSMEEKLNRLSVSGARLRRRSCMDPGVLGAAAVAKEEMIRQLLREQE</sequence>
<dbReference type="InterPro" id="IPR036388">
    <property type="entry name" value="WH-like_DNA-bd_sf"/>
</dbReference>
<keyword evidence="5" id="KW-1185">Reference proteome</keyword>
<comment type="function">
    <text evidence="1">Transcriptional repressor of xylose-utilizing enzymes.</text>
</comment>
<evidence type="ECO:0000256" key="3">
    <source>
        <dbReference type="ARBA" id="ARBA00022629"/>
    </source>
</evidence>
<gene>
    <name evidence="4" type="ORF">NE695_00235</name>
</gene>
<dbReference type="SUPFAM" id="SSF53067">
    <property type="entry name" value="Actin-like ATPase domain"/>
    <property type="match status" value="1"/>
</dbReference>
<evidence type="ECO:0000256" key="1">
    <source>
        <dbReference type="ARBA" id="ARBA00002486"/>
    </source>
</evidence>
<dbReference type="Proteomes" id="UP001524473">
    <property type="component" value="Unassembled WGS sequence"/>
</dbReference>
<dbReference type="EMBL" id="JANFZH010000001">
    <property type="protein sequence ID" value="MCQ4838338.1"/>
    <property type="molecule type" value="Genomic_DNA"/>
</dbReference>
<reference evidence="4 5" key="1">
    <citation type="submission" date="2022-06" db="EMBL/GenBank/DDBJ databases">
        <title>Isolation of gut microbiota from human fecal samples.</title>
        <authorList>
            <person name="Pamer E.G."/>
            <person name="Barat B."/>
            <person name="Waligurski E."/>
            <person name="Medina S."/>
            <person name="Paddock L."/>
            <person name="Mostad J."/>
        </authorList>
    </citation>
    <scope>NUCLEOTIDE SEQUENCE [LARGE SCALE GENOMIC DNA]</scope>
    <source>
        <strain evidence="4 5">DFI.9.73</strain>
    </source>
</reference>
<dbReference type="InterPro" id="IPR043129">
    <property type="entry name" value="ATPase_NBD"/>
</dbReference>
<organism evidence="4 5">
    <name type="scientific">Neglectibacter timonensis</name>
    <dbReference type="NCBI Taxonomy" id="1776382"/>
    <lineage>
        <taxon>Bacteria</taxon>
        <taxon>Bacillati</taxon>
        <taxon>Bacillota</taxon>
        <taxon>Clostridia</taxon>
        <taxon>Eubacteriales</taxon>
        <taxon>Oscillospiraceae</taxon>
        <taxon>Neglectibacter</taxon>
    </lineage>
</organism>
<evidence type="ECO:0000313" key="5">
    <source>
        <dbReference type="Proteomes" id="UP001524473"/>
    </source>
</evidence>
<evidence type="ECO:0000256" key="2">
    <source>
        <dbReference type="ARBA" id="ARBA00006479"/>
    </source>
</evidence>
<dbReference type="Pfam" id="PF00480">
    <property type="entry name" value="ROK"/>
    <property type="match status" value="1"/>
</dbReference>
<dbReference type="InterPro" id="IPR000600">
    <property type="entry name" value="ROK"/>
</dbReference>
<dbReference type="PANTHER" id="PTHR18964:SF149">
    <property type="entry name" value="BIFUNCTIONAL UDP-N-ACETYLGLUCOSAMINE 2-EPIMERASE_N-ACETYLMANNOSAMINE KINASE"/>
    <property type="match status" value="1"/>
</dbReference>
<evidence type="ECO:0000313" key="4">
    <source>
        <dbReference type="EMBL" id="MCQ4838338.1"/>
    </source>
</evidence>
<dbReference type="Gene3D" id="3.30.420.40">
    <property type="match status" value="2"/>
</dbReference>
<comment type="similarity">
    <text evidence="2">Belongs to the ROK (NagC/XylR) family.</text>
</comment>
<keyword evidence="3" id="KW-0119">Carbohydrate metabolism</keyword>
<dbReference type="SUPFAM" id="SSF46785">
    <property type="entry name" value="Winged helix' DNA-binding domain"/>
    <property type="match status" value="1"/>
</dbReference>
<dbReference type="RefSeq" id="WP_256191429.1">
    <property type="nucleotide sequence ID" value="NZ_CAJKKG010000004.1"/>
</dbReference>
<comment type="caution">
    <text evidence="4">The sequence shown here is derived from an EMBL/GenBank/DDBJ whole genome shotgun (WGS) entry which is preliminary data.</text>
</comment>
<dbReference type="PANTHER" id="PTHR18964">
    <property type="entry name" value="ROK (REPRESSOR, ORF, KINASE) FAMILY"/>
    <property type="match status" value="1"/>
</dbReference>
<proteinExistence type="inferred from homology"/>
<dbReference type="InterPro" id="IPR036390">
    <property type="entry name" value="WH_DNA-bd_sf"/>
</dbReference>
<protein>
    <submittedName>
        <fullName evidence="4">ROK family transcriptional regulator</fullName>
    </submittedName>
</protein>